<keyword evidence="2" id="KW-1185">Reference proteome</keyword>
<sequence length="42" mass="4922">MTIWLVFESILHIYCITSSHDMGTNPMYSQVSMQHFHVVFCS</sequence>
<reference evidence="1 2" key="1">
    <citation type="journal article" date="2006" name="Science">
        <title>The genome of black cottonwood, Populus trichocarpa (Torr. &amp; Gray).</title>
        <authorList>
            <person name="Tuskan G.A."/>
            <person name="Difazio S."/>
            <person name="Jansson S."/>
            <person name="Bohlmann J."/>
            <person name="Grigoriev I."/>
            <person name="Hellsten U."/>
            <person name="Putnam N."/>
            <person name="Ralph S."/>
            <person name="Rombauts S."/>
            <person name="Salamov A."/>
            <person name="Schein J."/>
            <person name="Sterck L."/>
            <person name="Aerts A."/>
            <person name="Bhalerao R.R."/>
            <person name="Bhalerao R.P."/>
            <person name="Blaudez D."/>
            <person name="Boerjan W."/>
            <person name="Brun A."/>
            <person name="Brunner A."/>
            <person name="Busov V."/>
            <person name="Campbell M."/>
            <person name="Carlson J."/>
            <person name="Chalot M."/>
            <person name="Chapman J."/>
            <person name="Chen G.L."/>
            <person name="Cooper D."/>
            <person name="Coutinho P.M."/>
            <person name="Couturier J."/>
            <person name="Covert S."/>
            <person name="Cronk Q."/>
            <person name="Cunningham R."/>
            <person name="Davis J."/>
            <person name="Degroeve S."/>
            <person name="Dejardin A."/>
            <person name="Depamphilis C."/>
            <person name="Detter J."/>
            <person name="Dirks B."/>
            <person name="Dubchak I."/>
            <person name="Duplessis S."/>
            <person name="Ehlting J."/>
            <person name="Ellis B."/>
            <person name="Gendler K."/>
            <person name="Goodstein D."/>
            <person name="Gribskov M."/>
            <person name="Grimwood J."/>
            <person name="Groover A."/>
            <person name="Gunter L."/>
            <person name="Hamberger B."/>
            <person name="Heinze B."/>
            <person name="Helariutta Y."/>
            <person name="Henrissat B."/>
            <person name="Holligan D."/>
            <person name="Holt R."/>
            <person name="Huang W."/>
            <person name="Islam-Faridi N."/>
            <person name="Jones S."/>
            <person name="Jones-Rhoades M."/>
            <person name="Jorgensen R."/>
            <person name="Joshi C."/>
            <person name="Kangasjarvi J."/>
            <person name="Karlsson J."/>
            <person name="Kelleher C."/>
            <person name="Kirkpatrick R."/>
            <person name="Kirst M."/>
            <person name="Kohler A."/>
            <person name="Kalluri U."/>
            <person name="Larimer F."/>
            <person name="Leebens-Mack J."/>
            <person name="Leple J.C."/>
            <person name="Locascio P."/>
            <person name="Lou Y."/>
            <person name="Lucas S."/>
            <person name="Martin F."/>
            <person name="Montanini B."/>
            <person name="Napoli C."/>
            <person name="Nelson D.R."/>
            <person name="Nelson C."/>
            <person name="Nieminen K."/>
            <person name="Nilsson O."/>
            <person name="Pereda V."/>
            <person name="Peter G."/>
            <person name="Philippe R."/>
            <person name="Pilate G."/>
            <person name="Poliakov A."/>
            <person name="Razumovskaya J."/>
            <person name="Richardson P."/>
            <person name="Rinaldi C."/>
            <person name="Ritland K."/>
            <person name="Rouze P."/>
            <person name="Ryaboy D."/>
            <person name="Schmutz J."/>
            <person name="Schrader J."/>
            <person name="Segerman B."/>
            <person name="Shin H."/>
            <person name="Siddiqui A."/>
            <person name="Sterky F."/>
            <person name="Terry A."/>
            <person name="Tsai C.J."/>
            <person name="Uberbacher E."/>
            <person name="Unneberg P."/>
            <person name="Vahala J."/>
            <person name="Wall K."/>
            <person name="Wessler S."/>
            <person name="Yang G."/>
            <person name="Yin T."/>
            <person name="Douglas C."/>
            <person name="Marra M."/>
            <person name="Sandberg G."/>
            <person name="Van de Peer Y."/>
            <person name="Rokhsar D."/>
        </authorList>
    </citation>
    <scope>NUCLEOTIDE SEQUENCE [LARGE SCALE GENOMIC DNA]</scope>
    <source>
        <strain evidence="2">cv. Nisqually</strain>
    </source>
</reference>
<proteinExistence type="predicted"/>
<evidence type="ECO:0000313" key="2">
    <source>
        <dbReference type="Proteomes" id="UP000006729"/>
    </source>
</evidence>
<evidence type="ECO:0000313" key="1">
    <source>
        <dbReference type="EMBL" id="KAI9396219.1"/>
    </source>
</evidence>
<name>A0ACC0T3U9_POPTR</name>
<organism evidence="1 2">
    <name type="scientific">Populus trichocarpa</name>
    <name type="common">Western balsam poplar</name>
    <name type="synonym">Populus balsamifera subsp. trichocarpa</name>
    <dbReference type="NCBI Taxonomy" id="3694"/>
    <lineage>
        <taxon>Eukaryota</taxon>
        <taxon>Viridiplantae</taxon>
        <taxon>Streptophyta</taxon>
        <taxon>Embryophyta</taxon>
        <taxon>Tracheophyta</taxon>
        <taxon>Spermatophyta</taxon>
        <taxon>Magnoliopsida</taxon>
        <taxon>eudicotyledons</taxon>
        <taxon>Gunneridae</taxon>
        <taxon>Pentapetalae</taxon>
        <taxon>rosids</taxon>
        <taxon>fabids</taxon>
        <taxon>Malpighiales</taxon>
        <taxon>Salicaceae</taxon>
        <taxon>Saliceae</taxon>
        <taxon>Populus</taxon>
    </lineage>
</organism>
<dbReference type="Proteomes" id="UP000006729">
    <property type="component" value="Chromosome 4"/>
</dbReference>
<protein>
    <submittedName>
        <fullName evidence="1">Uncharacterized protein</fullName>
    </submittedName>
</protein>
<accession>A0ACC0T3U9</accession>
<comment type="caution">
    <text evidence="1">The sequence shown here is derived from an EMBL/GenBank/DDBJ whole genome shotgun (WGS) entry which is preliminary data.</text>
</comment>
<gene>
    <name evidence="1" type="ORF">POPTR_004G095250v4</name>
</gene>
<dbReference type="EMBL" id="CM009293">
    <property type="protein sequence ID" value="KAI9396219.1"/>
    <property type="molecule type" value="Genomic_DNA"/>
</dbReference>